<organism evidence="3 4">
    <name type="scientific">Orbilia ellipsospora</name>
    <dbReference type="NCBI Taxonomy" id="2528407"/>
    <lineage>
        <taxon>Eukaryota</taxon>
        <taxon>Fungi</taxon>
        <taxon>Dikarya</taxon>
        <taxon>Ascomycota</taxon>
        <taxon>Pezizomycotina</taxon>
        <taxon>Orbiliomycetes</taxon>
        <taxon>Orbiliales</taxon>
        <taxon>Orbiliaceae</taxon>
        <taxon>Orbilia</taxon>
    </lineage>
</organism>
<name>A0AAV9X8E7_9PEZI</name>
<dbReference type="Pfam" id="PF11327">
    <property type="entry name" value="Egh16-like"/>
    <property type="match status" value="1"/>
</dbReference>
<dbReference type="PANTHER" id="PTHR34618">
    <property type="entry name" value="SURFACE PROTEIN MAS1, PUTATIVE-RELATED"/>
    <property type="match status" value="1"/>
</dbReference>
<dbReference type="Proteomes" id="UP001365542">
    <property type="component" value="Unassembled WGS sequence"/>
</dbReference>
<dbReference type="PANTHER" id="PTHR34618:SF4">
    <property type="entry name" value="CAS1"/>
    <property type="match status" value="1"/>
</dbReference>
<keyword evidence="2" id="KW-0732">Signal</keyword>
<sequence length="306" mass="32958">MYFSASTVTATLSILAGLTPQVNAHCRFMGASGDADRGALKTSCLGYDPSVPRGRAAQTPYQIDTVVFSDPIVPATKWSKYWKKPRNWWSAGCGATIQTLNAVYEVNDPFNFAKYKPAKKNYVYYQTLTPTDAMIQTVNMTQNIIDSGHLPKCTANGWLKLLVYQINDDGAGPFRCRIDPFGNGDLFGDWINIPAGGQVPGCRPCHSVRKAGSYHSFTLTVPIPAGTICNAKYGSTSNVCIMRCENFAINGPFGACIPFQLQGAEATTTVTVDVTQATPAPAPSYGNPGYNVNSGGTDESGENYNN</sequence>
<reference evidence="3 4" key="1">
    <citation type="submission" date="2019-10" db="EMBL/GenBank/DDBJ databases">
        <authorList>
            <person name="Palmer J.M."/>
        </authorList>
    </citation>
    <scope>NUCLEOTIDE SEQUENCE [LARGE SCALE GENOMIC DNA]</scope>
    <source>
        <strain evidence="3 4">TWF694</strain>
    </source>
</reference>
<protein>
    <submittedName>
        <fullName evidence="3">Uncharacterized protein</fullName>
    </submittedName>
</protein>
<evidence type="ECO:0000256" key="2">
    <source>
        <dbReference type="SAM" id="SignalP"/>
    </source>
</evidence>
<evidence type="ECO:0000256" key="1">
    <source>
        <dbReference type="SAM" id="MobiDB-lite"/>
    </source>
</evidence>
<accession>A0AAV9X8E7</accession>
<dbReference type="EMBL" id="JAVHJO010000008">
    <property type="protein sequence ID" value="KAK6538024.1"/>
    <property type="molecule type" value="Genomic_DNA"/>
</dbReference>
<comment type="caution">
    <text evidence="3">The sequence shown here is derived from an EMBL/GenBank/DDBJ whole genome shotgun (WGS) entry which is preliminary data.</text>
</comment>
<feature type="signal peptide" evidence="2">
    <location>
        <begin position="1"/>
        <end position="24"/>
    </location>
</feature>
<proteinExistence type="predicted"/>
<gene>
    <name evidence="3" type="ORF">TWF694_010917</name>
</gene>
<evidence type="ECO:0000313" key="4">
    <source>
        <dbReference type="Proteomes" id="UP001365542"/>
    </source>
</evidence>
<feature type="region of interest" description="Disordered" evidence="1">
    <location>
        <begin position="278"/>
        <end position="306"/>
    </location>
</feature>
<dbReference type="AlphaFoldDB" id="A0AAV9X8E7"/>
<feature type="compositionally biased region" description="Polar residues" evidence="1">
    <location>
        <begin position="290"/>
        <end position="306"/>
    </location>
</feature>
<evidence type="ECO:0000313" key="3">
    <source>
        <dbReference type="EMBL" id="KAK6538024.1"/>
    </source>
</evidence>
<dbReference type="InterPro" id="IPR021476">
    <property type="entry name" value="Egh16-like"/>
</dbReference>
<feature type="chain" id="PRO_5043889075" evidence="2">
    <location>
        <begin position="25"/>
        <end position="306"/>
    </location>
</feature>
<keyword evidence="4" id="KW-1185">Reference proteome</keyword>